<evidence type="ECO:0000256" key="3">
    <source>
        <dbReference type="ARBA" id="ARBA00022679"/>
    </source>
</evidence>
<keyword evidence="3 9" id="KW-0808">Transferase</keyword>
<feature type="transmembrane region" description="Helical" evidence="7">
    <location>
        <begin position="101"/>
        <end position="121"/>
    </location>
</feature>
<dbReference type="EMBL" id="JBHSBH010000003">
    <property type="protein sequence ID" value="MFC3994815.1"/>
    <property type="molecule type" value="Genomic_DNA"/>
</dbReference>
<keyword evidence="4 7" id="KW-0812">Transmembrane</keyword>
<dbReference type="Gene3D" id="3.40.50.720">
    <property type="entry name" value="NAD(P)-binding Rossmann-like Domain"/>
    <property type="match status" value="1"/>
</dbReference>
<evidence type="ECO:0000256" key="6">
    <source>
        <dbReference type="ARBA" id="ARBA00023136"/>
    </source>
</evidence>
<feature type="transmembrane region" description="Helical" evidence="7">
    <location>
        <begin position="127"/>
        <end position="149"/>
    </location>
</feature>
<dbReference type="GO" id="GO:0016740">
    <property type="term" value="F:transferase activity"/>
    <property type="evidence" value="ECO:0007669"/>
    <property type="project" value="UniProtKB-KW"/>
</dbReference>
<organism evidence="9 10">
    <name type="scientific">Nocardiopsis sediminis</name>
    <dbReference type="NCBI Taxonomy" id="1778267"/>
    <lineage>
        <taxon>Bacteria</taxon>
        <taxon>Bacillati</taxon>
        <taxon>Actinomycetota</taxon>
        <taxon>Actinomycetes</taxon>
        <taxon>Streptosporangiales</taxon>
        <taxon>Nocardiopsidaceae</taxon>
        <taxon>Nocardiopsis</taxon>
    </lineage>
</organism>
<keyword evidence="6 7" id="KW-0472">Membrane</keyword>
<reference evidence="10" key="1">
    <citation type="journal article" date="2019" name="Int. J. Syst. Evol. Microbiol.">
        <title>The Global Catalogue of Microorganisms (GCM) 10K type strain sequencing project: providing services to taxonomists for standard genome sequencing and annotation.</title>
        <authorList>
            <consortium name="The Broad Institute Genomics Platform"/>
            <consortium name="The Broad Institute Genome Sequencing Center for Infectious Disease"/>
            <person name="Wu L."/>
            <person name="Ma J."/>
        </authorList>
    </citation>
    <scope>NUCLEOTIDE SEQUENCE [LARGE SCALE GENOMIC DNA]</scope>
    <source>
        <strain evidence="10">TBRC 1826</strain>
    </source>
</reference>
<evidence type="ECO:0000256" key="4">
    <source>
        <dbReference type="ARBA" id="ARBA00022692"/>
    </source>
</evidence>
<keyword evidence="10" id="KW-1185">Reference proteome</keyword>
<evidence type="ECO:0000313" key="10">
    <source>
        <dbReference type="Proteomes" id="UP001595847"/>
    </source>
</evidence>
<dbReference type="PANTHER" id="PTHR30576">
    <property type="entry name" value="COLANIC BIOSYNTHESIS UDP-GLUCOSE LIPID CARRIER TRANSFERASE"/>
    <property type="match status" value="1"/>
</dbReference>
<evidence type="ECO:0000256" key="7">
    <source>
        <dbReference type="SAM" id="Phobius"/>
    </source>
</evidence>
<dbReference type="RefSeq" id="WP_378529665.1">
    <property type="nucleotide sequence ID" value="NZ_JBHSBH010000003.1"/>
</dbReference>
<evidence type="ECO:0000256" key="5">
    <source>
        <dbReference type="ARBA" id="ARBA00022989"/>
    </source>
</evidence>
<protein>
    <submittedName>
        <fullName evidence="9">Sugar transferase</fullName>
        <ecNumber evidence="9">2.7.8.-</ecNumber>
    </submittedName>
</protein>
<accession>A0ABV8FJL4</accession>
<keyword evidence="5 7" id="KW-1133">Transmembrane helix</keyword>
<comment type="subcellular location">
    <subcellularLocation>
        <location evidence="1">Membrane</location>
        <topology evidence="1">Multi-pass membrane protein</topology>
    </subcellularLocation>
</comment>
<comment type="similarity">
    <text evidence="2">Belongs to the bacterial sugar transferase family.</text>
</comment>
<dbReference type="Proteomes" id="UP001595847">
    <property type="component" value="Unassembled WGS sequence"/>
</dbReference>
<feature type="transmembrane region" description="Helical" evidence="7">
    <location>
        <begin position="65"/>
        <end position="89"/>
    </location>
</feature>
<dbReference type="Pfam" id="PF13727">
    <property type="entry name" value="CoA_binding_3"/>
    <property type="match status" value="1"/>
</dbReference>
<feature type="domain" description="Bacterial sugar transferase" evidence="8">
    <location>
        <begin position="300"/>
        <end position="488"/>
    </location>
</feature>
<evidence type="ECO:0000313" key="9">
    <source>
        <dbReference type="EMBL" id="MFC3994815.1"/>
    </source>
</evidence>
<proteinExistence type="inferred from homology"/>
<evidence type="ECO:0000256" key="1">
    <source>
        <dbReference type="ARBA" id="ARBA00004141"/>
    </source>
</evidence>
<dbReference type="NCBIfam" id="TIGR03025">
    <property type="entry name" value="EPS_sugtrans"/>
    <property type="match status" value="1"/>
</dbReference>
<name>A0ABV8FJL4_9ACTN</name>
<gene>
    <name evidence="9" type="ORF">ACFOVU_02750</name>
</gene>
<sequence>MAVLGRAGAGSEAVAGAGARNGAGATPGWVRAYGRAVVGLDTGAAAVAGLLALEARFPGLDAQVVLPYLVLSAALPVLWVLFIAVAGGYGRRFIGVGTEEFRRVAAAGVVLIAAVTISAYATRTDVARGYVLVALPTMIVLSLALRYAWRKRLHRRRSLGECMRGVVVVGHRESARDLIRQFRGEPYHGMRVIGVCLPAHQWSTAGERVDGCPVLGDFAGAADAAALAGADTVAVLSCPEMDGAELRRLAWRLEKSGTDLTVAPALLDVAGPRTTIRAVAGLPLLHVEHPELAGLRRVVKGLVDRAAAGTALLLLAPLFLALALLIRGGDGGPALFRQTRVGKDGTEFELYKFRTMVVGAEALKTALRPADDHHCGVLFKMRADPRITPVGGWLRRYSLDELPQLVNVLRGEMSLVGPRPPLPDEVARYGRDVRRRLVVKPGMTGLWQVSGRSDLSWEESVRLDLRYVENWSLTLDVQILWKTWSAVIRGAGAY</sequence>
<evidence type="ECO:0000259" key="8">
    <source>
        <dbReference type="Pfam" id="PF02397"/>
    </source>
</evidence>
<dbReference type="InterPro" id="IPR003362">
    <property type="entry name" value="Bact_transf"/>
</dbReference>
<feature type="transmembrane region" description="Helical" evidence="7">
    <location>
        <begin position="306"/>
        <end position="326"/>
    </location>
</feature>
<dbReference type="PANTHER" id="PTHR30576:SF10">
    <property type="entry name" value="SLL5057 PROTEIN"/>
    <property type="match status" value="1"/>
</dbReference>
<comment type="caution">
    <text evidence="9">The sequence shown here is derived from an EMBL/GenBank/DDBJ whole genome shotgun (WGS) entry which is preliminary data.</text>
</comment>
<evidence type="ECO:0000256" key="2">
    <source>
        <dbReference type="ARBA" id="ARBA00006464"/>
    </source>
</evidence>
<dbReference type="EC" id="2.7.8.-" evidence="9"/>
<dbReference type="Pfam" id="PF02397">
    <property type="entry name" value="Bac_transf"/>
    <property type="match status" value="1"/>
</dbReference>
<dbReference type="InterPro" id="IPR017475">
    <property type="entry name" value="EPS_sugar_tfrase"/>
</dbReference>